<dbReference type="Proteomes" id="UP001619911">
    <property type="component" value="Unassembled WGS sequence"/>
</dbReference>
<evidence type="ECO:0000259" key="2">
    <source>
        <dbReference type="PROSITE" id="PS51781"/>
    </source>
</evidence>
<proteinExistence type="predicted"/>
<comment type="caution">
    <text evidence="3">The sequence shown here is derived from an EMBL/GenBank/DDBJ whole genome shotgun (WGS) entry which is preliminary data.</text>
</comment>
<sequence length="218" mass="24281">MKKFIAFFIAFVLLTTLVNVQQTEASTVNKHFTVNVKKLDVRVKPSPKAKIAGSLKSGTVVFVYNTEPGGWSKVKYNNKAGYIATSGLKTTNNAKPSPVKSFKNYEGEWYTSSSFQPGMGVNLKFIGDNKANIDLYGVWWSRPDGSNVRESDAYGYTITFDKNGVGKVKFTESYGLNTGIATVKLVGSYVYVKIEYPWGIDLDSYIYEGNHKLVRAKF</sequence>
<dbReference type="SMART" id="SM00287">
    <property type="entry name" value="SH3b"/>
    <property type="match status" value="1"/>
</dbReference>
<protein>
    <submittedName>
        <fullName evidence="3">SH3 domain-containing protein</fullName>
    </submittedName>
</protein>
<accession>A0ABW8ICA1</accession>
<evidence type="ECO:0000313" key="4">
    <source>
        <dbReference type="Proteomes" id="UP001619911"/>
    </source>
</evidence>
<dbReference type="RefSeq" id="WP_404319083.1">
    <property type="nucleotide sequence ID" value="NZ_JAUIYO010000022.1"/>
</dbReference>
<name>A0ABW8ICA1_9BACI</name>
<dbReference type="EMBL" id="JAUIYO010000022">
    <property type="protein sequence ID" value="MFK2827111.1"/>
    <property type="molecule type" value="Genomic_DNA"/>
</dbReference>
<dbReference type="InterPro" id="IPR003646">
    <property type="entry name" value="SH3-like_bac-type"/>
</dbReference>
<dbReference type="InterPro" id="IPR036028">
    <property type="entry name" value="SH3-like_dom_sf"/>
</dbReference>
<gene>
    <name evidence="3" type="ORF">QYG89_15860</name>
</gene>
<dbReference type="PROSITE" id="PS51781">
    <property type="entry name" value="SH3B"/>
    <property type="match status" value="1"/>
</dbReference>
<dbReference type="Pfam" id="PF08239">
    <property type="entry name" value="SH3_3"/>
    <property type="match status" value="1"/>
</dbReference>
<evidence type="ECO:0000313" key="3">
    <source>
        <dbReference type="EMBL" id="MFK2827111.1"/>
    </source>
</evidence>
<organism evidence="3 4">
    <name type="scientific">Bacillus lumedeiriae</name>
    <dbReference type="NCBI Taxonomy" id="3058829"/>
    <lineage>
        <taxon>Bacteria</taxon>
        <taxon>Bacillati</taxon>
        <taxon>Bacillota</taxon>
        <taxon>Bacilli</taxon>
        <taxon>Bacillales</taxon>
        <taxon>Bacillaceae</taxon>
        <taxon>Bacillus</taxon>
    </lineage>
</organism>
<evidence type="ECO:0000256" key="1">
    <source>
        <dbReference type="SAM" id="SignalP"/>
    </source>
</evidence>
<dbReference type="Gene3D" id="2.30.30.40">
    <property type="entry name" value="SH3 Domains"/>
    <property type="match status" value="1"/>
</dbReference>
<feature type="chain" id="PRO_5045852832" evidence="1">
    <location>
        <begin position="26"/>
        <end position="218"/>
    </location>
</feature>
<feature type="domain" description="SH3b" evidence="2">
    <location>
        <begin position="27"/>
        <end position="92"/>
    </location>
</feature>
<keyword evidence="4" id="KW-1185">Reference proteome</keyword>
<dbReference type="SUPFAM" id="SSF50044">
    <property type="entry name" value="SH3-domain"/>
    <property type="match status" value="1"/>
</dbReference>
<feature type="signal peptide" evidence="1">
    <location>
        <begin position="1"/>
        <end position="25"/>
    </location>
</feature>
<reference evidence="3 4" key="1">
    <citation type="submission" date="2023-07" db="EMBL/GenBank/DDBJ databases">
        <title>Bacillus lucianemedeirus sp. nov, a new species isolated from an immunobiological production facility.</title>
        <authorList>
            <person name="Costa L.V."/>
            <person name="Miranda R.V.S.L."/>
            <person name="Brandao M.L.L."/>
            <person name="Reis C.M.F."/>
            <person name="Frazao A.M."/>
            <person name="Cruz F.V."/>
            <person name="Baio P.V.P."/>
            <person name="Veras J.F.C."/>
            <person name="Ramos J.N."/>
            <person name="Vieira V."/>
        </authorList>
    </citation>
    <scope>NUCLEOTIDE SEQUENCE [LARGE SCALE GENOMIC DNA]</scope>
    <source>
        <strain evidence="3 4">B190/17</strain>
    </source>
</reference>
<keyword evidence="1" id="KW-0732">Signal</keyword>